<accession>A0A4S8MVQ8</accession>
<comment type="catalytic activity">
    <reaction evidence="14">
        <text>ATP + H2O = ADP + phosphate + H(+)</text>
        <dbReference type="Rhea" id="RHEA:13065"/>
        <dbReference type="ChEBI" id="CHEBI:15377"/>
        <dbReference type="ChEBI" id="CHEBI:15378"/>
        <dbReference type="ChEBI" id="CHEBI:30616"/>
        <dbReference type="ChEBI" id="CHEBI:43474"/>
        <dbReference type="ChEBI" id="CHEBI:456216"/>
        <dbReference type="EC" id="3.6.4.13"/>
    </reaction>
</comment>
<evidence type="ECO:0000256" key="16">
    <source>
        <dbReference type="SAM" id="MobiDB-lite"/>
    </source>
</evidence>
<keyword evidence="12" id="KW-0694">RNA-binding</keyword>
<dbReference type="Pfam" id="PF21634">
    <property type="entry name" value="MOV-10_beta-barrel"/>
    <property type="match status" value="1"/>
</dbReference>
<dbReference type="InterPro" id="IPR036236">
    <property type="entry name" value="Znf_C2H2_sf"/>
</dbReference>
<evidence type="ECO:0000256" key="14">
    <source>
        <dbReference type="ARBA" id="ARBA00047984"/>
    </source>
</evidence>
<dbReference type="InterPro" id="IPR047187">
    <property type="entry name" value="SF1_C_Upf1"/>
</dbReference>
<keyword evidence="11" id="KW-0067">ATP-binding</keyword>
<evidence type="ECO:0000256" key="4">
    <source>
        <dbReference type="ARBA" id="ARBA00022490"/>
    </source>
</evidence>
<keyword evidence="7 15" id="KW-0863">Zinc-finger</keyword>
<dbReference type="GO" id="GO:0005524">
    <property type="term" value="F:ATP binding"/>
    <property type="evidence" value="ECO:0007669"/>
    <property type="project" value="UniProtKB-KW"/>
</dbReference>
<comment type="subcellular location">
    <subcellularLocation>
        <location evidence="1">Cytoplasm</location>
        <location evidence="1">Cytoplasmic ribonucleoprotein granule</location>
    </subcellularLocation>
</comment>
<dbReference type="Proteomes" id="UP000297245">
    <property type="component" value="Unassembled WGS sequence"/>
</dbReference>
<dbReference type="Pfam" id="PF13087">
    <property type="entry name" value="AAA_12"/>
    <property type="match status" value="1"/>
</dbReference>
<organism evidence="18 19">
    <name type="scientific">Dendrothele bispora (strain CBS 962.96)</name>
    <dbReference type="NCBI Taxonomy" id="1314807"/>
    <lineage>
        <taxon>Eukaryota</taxon>
        <taxon>Fungi</taxon>
        <taxon>Dikarya</taxon>
        <taxon>Basidiomycota</taxon>
        <taxon>Agaricomycotina</taxon>
        <taxon>Agaricomycetes</taxon>
        <taxon>Agaricomycetidae</taxon>
        <taxon>Agaricales</taxon>
        <taxon>Agaricales incertae sedis</taxon>
        <taxon>Dendrothele</taxon>
    </lineage>
</organism>
<sequence>MPKQPCSKLLAEGTCSDPDCGFEHNVLSCEVCGIFLPDEKSYRAHMRSRRHLRRANDDTFGRIHYCSLCSRYFSGLSHWRAHVRSKKHVKKASQQGVPPTIEPEYPLDIPGQRFCVLCEQHVPEPQWQRHTENRRHKSKERYAIFKSAMDEAQDDKNGATVSGEFDFKVVELSDALGGVSVTGKMEATEPLARFTLVKHQLTSSQGRATYSPFQVTLVGTNHTISHGLPLSFTVTMKSKYLGRSEDRLEMTFEDTKMRTQFMIVRILRVTVGSKSDQETLKPKVPYTPRKRVERPPESSVVQGEPAPALNAIPYQGKLTFAVIPKYLAEHLQTGTTAEIIENLRNLHLPAVVDSQTYSRHFKCLFWAEEVQMEHDLERYDIHDAELMRHPSRDVVSDRPVHYYYLKVPGLAEKRPSVLIGDCILAQSRNSTDKSRWFQGIVHVVRKEEVGLRFHHSFSANPSDRFQVRFKLNRIPMRRQHQAMDYTVFSQDRVLFPTEVHVPTTPIPRVPRNGTVPTDLRLRNTLVGTNEPQLQAVLSIVKSEPGSLPFVIFGPPGTGKTVTMVEAIFQILNTNPSARILACAPSNSAADLIAARLTSASNKGSSTSSTSPGLTKEQLFRAYAPSRSKSQVELELLDFAYLNSSGHFSVPPMAKMKSFRVIVTTCVSASIVSGIGMPRGHFSHIFVDEAGQATEPEAMIAIKGMADGRTNVVLSGDPKQLGPVIRSKVARELGLEMSFIERLMGREVYDEDWGYGKSVVKLVKNFRSHPAILKFPNERFYRGDLQACGDAKVINFYLNSSHLVDEKKKFPIVFYSISGKDNREASSPSFFNIDEVTMVKKLIEKLRADRKLRLSDDDIGVIAPYHAQVLKLRAALRAVADSVKVGSVEEFQGQERRVIIISTVRSSREFVEYDLRHTLGFVANPCRFNVAVTRAKALLCIIGDPSVLSLDPLWRSFLNYIHLSGGWSGPDPTWDTSEPVDEAGGYDAVVRTGAVDDMNAFTRRMERLTLSGMRDEDRDGGDEDDVDAADANVDRPWVEVE</sequence>
<keyword evidence="5" id="KW-0479">Metal-binding</keyword>
<evidence type="ECO:0000256" key="13">
    <source>
        <dbReference type="ARBA" id="ARBA00023158"/>
    </source>
</evidence>
<dbReference type="GO" id="GO:0008270">
    <property type="term" value="F:zinc ion binding"/>
    <property type="evidence" value="ECO:0007669"/>
    <property type="project" value="UniProtKB-KW"/>
</dbReference>
<feature type="region of interest" description="Disordered" evidence="16">
    <location>
        <begin position="1011"/>
        <end position="1040"/>
    </location>
</feature>
<dbReference type="InterPro" id="IPR003604">
    <property type="entry name" value="Matrin/U1-like-C_Znf_C2H2"/>
</dbReference>
<dbReference type="Pfam" id="PF13086">
    <property type="entry name" value="AAA_11"/>
    <property type="match status" value="2"/>
</dbReference>
<keyword evidence="9 18" id="KW-0347">Helicase</keyword>
<evidence type="ECO:0000256" key="9">
    <source>
        <dbReference type="ARBA" id="ARBA00022806"/>
    </source>
</evidence>
<dbReference type="GO" id="GO:0031047">
    <property type="term" value="P:regulatory ncRNA-mediated gene silencing"/>
    <property type="evidence" value="ECO:0007669"/>
    <property type="project" value="UniProtKB-KW"/>
</dbReference>
<evidence type="ECO:0000256" key="8">
    <source>
        <dbReference type="ARBA" id="ARBA00022801"/>
    </source>
</evidence>
<dbReference type="GO" id="GO:0016787">
    <property type="term" value="F:hydrolase activity"/>
    <property type="evidence" value="ECO:0007669"/>
    <property type="project" value="UniProtKB-KW"/>
</dbReference>
<dbReference type="Gene3D" id="3.40.50.300">
    <property type="entry name" value="P-loop containing nucleotide triphosphate hydrolases"/>
    <property type="match status" value="2"/>
</dbReference>
<evidence type="ECO:0000256" key="7">
    <source>
        <dbReference type="ARBA" id="ARBA00022771"/>
    </source>
</evidence>
<reference evidence="18 19" key="1">
    <citation type="journal article" date="2019" name="Nat. Ecol. Evol.">
        <title>Megaphylogeny resolves global patterns of mushroom evolution.</title>
        <authorList>
            <person name="Varga T."/>
            <person name="Krizsan K."/>
            <person name="Foldi C."/>
            <person name="Dima B."/>
            <person name="Sanchez-Garcia M."/>
            <person name="Sanchez-Ramirez S."/>
            <person name="Szollosi G.J."/>
            <person name="Szarkandi J.G."/>
            <person name="Papp V."/>
            <person name="Albert L."/>
            <person name="Andreopoulos W."/>
            <person name="Angelini C."/>
            <person name="Antonin V."/>
            <person name="Barry K.W."/>
            <person name="Bougher N.L."/>
            <person name="Buchanan P."/>
            <person name="Buyck B."/>
            <person name="Bense V."/>
            <person name="Catcheside P."/>
            <person name="Chovatia M."/>
            <person name="Cooper J."/>
            <person name="Damon W."/>
            <person name="Desjardin D."/>
            <person name="Finy P."/>
            <person name="Geml J."/>
            <person name="Haridas S."/>
            <person name="Hughes K."/>
            <person name="Justo A."/>
            <person name="Karasinski D."/>
            <person name="Kautmanova I."/>
            <person name="Kiss B."/>
            <person name="Kocsube S."/>
            <person name="Kotiranta H."/>
            <person name="LaButti K.M."/>
            <person name="Lechner B.E."/>
            <person name="Liimatainen K."/>
            <person name="Lipzen A."/>
            <person name="Lukacs Z."/>
            <person name="Mihaltcheva S."/>
            <person name="Morgado L.N."/>
            <person name="Niskanen T."/>
            <person name="Noordeloos M.E."/>
            <person name="Ohm R.A."/>
            <person name="Ortiz-Santana B."/>
            <person name="Ovrebo C."/>
            <person name="Racz N."/>
            <person name="Riley R."/>
            <person name="Savchenko A."/>
            <person name="Shiryaev A."/>
            <person name="Soop K."/>
            <person name="Spirin V."/>
            <person name="Szebenyi C."/>
            <person name="Tomsovsky M."/>
            <person name="Tulloss R.E."/>
            <person name="Uehling J."/>
            <person name="Grigoriev I.V."/>
            <person name="Vagvolgyi C."/>
            <person name="Papp T."/>
            <person name="Martin F.M."/>
            <person name="Miettinen O."/>
            <person name="Hibbett D.S."/>
            <person name="Nagy L.G."/>
        </authorList>
    </citation>
    <scope>NUCLEOTIDE SEQUENCE [LARGE SCALE GENOMIC DNA]</scope>
    <source>
        <strain evidence="18 19">CBS 962.96</strain>
    </source>
</reference>
<dbReference type="PROSITE" id="PS00028">
    <property type="entry name" value="ZINC_FINGER_C2H2_1"/>
    <property type="match status" value="2"/>
</dbReference>
<keyword evidence="8" id="KW-0378">Hydrolase</keyword>
<keyword evidence="6" id="KW-0547">Nucleotide-binding</keyword>
<dbReference type="Gene3D" id="3.30.160.60">
    <property type="entry name" value="Classic Zinc Finger"/>
    <property type="match status" value="1"/>
</dbReference>
<evidence type="ECO:0000256" key="2">
    <source>
        <dbReference type="ARBA" id="ARBA00005601"/>
    </source>
</evidence>
<evidence type="ECO:0000256" key="12">
    <source>
        <dbReference type="ARBA" id="ARBA00022884"/>
    </source>
</evidence>
<dbReference type="Pfam" id="PF12874">
    <property type="entry name" value="zf-met"/>
    <property type="match status" value="1"/>
</dbReference>
<dbReference type="SUPFAM" id="SSF52540">
    <property type="entry name" value="P-loop containing nucleoside triphosphate hydrolases"/>
    <property type="match status" value="1"/>
</dbReference>
<dbReference type="FunFam" id="3.40.50.300:FF:000608">
    <property type="entry name" value="Mov10 RISC complex RNA helicase"/>
    <property type="match status" value="1"/>
</dbReference>
<dbReference type="PROSITE" id="PS50157">
    <property type="entry name" value="ZINC_FINGER_C2H2_2"/>
    <property type="match status" value="1"/>
</dbReference>
<dbReference type="SUPFAM" id="SSF57667">
    <property type="entry name" value="beta-beta-alpha zinc fingers"/>
    <property type="match status" value="2"/>
</dbReference>
<dbReference type="InterPro" id="IPR049080">
    <property type="entry name" value="MOV-10-like_beta-barrel"/>
</dbReference>
<evidence type="ECO:0000256" key="11">
    <source>
        <dbReference type="ARBA" id="ARBA00022840"/>
    </source>
</evidence>
<dbReference type="InterPro" id="IPR041679">
    <property type="entry name" value="DNA2/NAM7-like_C"/>
</dbReference>
<comment type="similarity">
    <text evidence="2">Belongs to the DNA2/NAM7 helicase family. SDE3 subfamily.</text>
</comment>
<keyword evidence="19" id="KW-1185">Reference proteome</keyword>
<keyword evidence="13" id="KW-0943">RNA-mediated gene silencing</keyword>
<evidence type="ECO:0000256" key="15">
    <source>
        <dbReference type="PROSITE-ProRule" id="PRU00042"/>
    </source>
</evidence>
<dbReference type="GO" id="GO:0036464">
    <property type="term" value="C:cytoplasmic ribonucleoprotein granule"/>
    <property type="evidence" value="ECO:0007669"/>
    <property type="project" value="UniProtKB-SubCell"/>
</dbReference>
<dbReference type="InterPro" id="IPR026122">
    <property type="entry name" value="MOV-10/SDE3_DEXXQ/H-box"/>
</dbReference>
<keyword evidence="10" id="KW-0862">Zinc</keyword>
<evidence type="ECO:0000256" key="1">
    <source>
        <dbReference type="ARBA" id="ARBA00004331"/>
    </source>
</evidence>
<evidence type="ECO:0000313" key="19">
    <source>
        <dbReference type="Proteomes" id="UP000297245"/>
    </source>
</evidence>
<name>A0A4S8MVQ8_DENBC</name>
<evidence type="ECO:0000256" key="3">
    <source>
        <dbReference type="ARBA" id="ARBA00012552"/>
    </source>
</evidence>
<feature type="domain" description="C2H2-type" evidence="17">
    <location>
        <begin position="64"/>
        <end position="93"/>
    </location>
</feature>
<protein>
    <recommendedName>
        <fullName evidence="3">RNA helicase</fullName>
        <ecNumber evidence="3">3.6.4.13</ecNumber>
    </recommendedName>
</protein>
<feature type="compositionally biased region" description="Acidic residues" evidence="16">
    <location>
        <begin position="1017"/>
        <end position="1027"/>
    </location>
</feature>
<dbReference type="GO" id="GO:0032574">
    <property type="term" value="F:5'-3' RNA helicase activity"/>
    <property type="evidence" value="ECO:0007669"/>
    <property type="project" value="InterPro"/>
</dbReference>
<evidence type="ECO:0000256" key="6">
    <source>
        <dbReference type="ARBA" id="ARBA00022741"/>
    </source>
</evidence>
<dbReference type="PANTHER" id="PTHR45418:SF1">
    <property type="entry name" value="CANCER_TESTIS ANTIGEN 55"/>
    <property type="match status" value="1"/>
</dbReference>
<dbReference type="CDD" id="cd18038">
    <property type="entry name" value="DEXXQc_Helz-like"/>
    <property type="match status" value="1"/>
</dbReference>
<dbReference type="InterPro" id="IPR027417">
    <property type="entry name" value="P-loop_NTPase"/>
</dbReference>
<evidence type="ECO:0000256" key="10">
    <source>
        <dbReference type="ARBA" id="ARBA00022833"/>
    </source>
</evidence>
<dbReference type="PANTHER" id="PTHR45418">
    <property type="entry name" value="CANCER/TESTIS ANTIGEN 55"/>
    <property type="match status" value="1"/>
</dbReference>
<dbReference type="InterPro" id="IPR041677">
    <property type="entry name" value="DNA2/NAM7_AAA_11"/>
</dbReference>
<proteinExistence type="inferred from homology"/>
<dbReference type="InterPro" id="IPR013087">
    <property type="entry name" value="Znf_C2H2_type"/>
</dbReference>
<dbReference type="EC" id="3.6.4.13" evidence="3"/>
<keyword evidence="4" id="KW-0963">Cytoplasm</keyword>
<evidence type="ECO:0000259" key="17">
    <source>
        <dbReference type="PROSITE" id="PS50157"/>
    </source>
</evidence>
<dbReference type="AlphaFoldDB" id="A0A4S8MVQ8"/>
<dbReference type="CDD" id="cd18808">
    <property type="entry name" value="SF1_C_Upf1"/>
    <property type="match status" value="1"/>
</dbReference>
<evidence type="ECO:0000313" key="18">
    <source>
        <dbReference type="EMBL" id="THV07182.1"/>
    </source>
</evidence>
<dbReference type="Pfam" id="PF12171">
    <property type="entry name" value="zf-C2H2_jaz"/>
    <property type="match status" value="1"/>
</dbReference>
<feature type="compositionally biased region" description="Basic and acidic residues" evidence="16">
    <location>
        <begin position="1031"/>
        <end position="1040"/>
    </location>
</feature>
<evidence type="ECO:0000256" key="5">
    <source>
        <dbReference type="ARBA" id="ARBA00022723"/>
    </source>
</evidence>
<dbReference type="GO" id="GO:0003723">
    <property type="term" value="F:RNA binding"/>
    <property type="evidence" value="ECO:0007669"/>
    <property type="project" value="UniProtKB-KW"/>
</dbReference>
<gene>
    <name evidence="18" type="ORF">K435DRAFT_960110</name>
</gene>
<dbReference type="InterPro" id="IPR022755">
    <property type="entry name" value="Znf_C2H2_jaz"/>
</dbReference>
<dbReference type="SMART" id="SM00451">
    <property type="entry name" value="ZnF_U1"/>
    <property type="match status" value="3"/>
</dbReference>
<dbReference type="EMBL" id="ML179039">
    <property type="protein sequence ID" value="THV07182.1"/>
    <property type="molecule type" value="Genomic_DNA"/>
</dbReference>
<dbReference type="SMART" id="SM00355">
    <property type="entry name" value="ZnF_C2H2"/>
    <property type="match status" value="2"/>
</dbReference>
<dbReference type="OrthoDB" id="6513042at2759"/>